<dbReference type="RefSeq" id="WP_087882963.1">
    <property type="nucleotide sequence ID" value="NZ_CP021748.1"/>
</dbReference>
<protein>
    <submittedName>
        <fullName evidence="1">Uncharacterized protein</fullName>
    </submittedName>
</protein>
<reference evidence="1 2" key="1">
    <citation type="submission" date="2017-05" db="EMBL/GenBank/DDBJ databases">
        <title>Streptomyces alboflavus Genome sequencing and assembly.</title>
        <authorList>
            <person name="Wang Y."/>
            <person name="Du B."/>
            <person name="Ding Y."/>
            <person name="Liu H."/>
            <person name="Hou Q."/>
            <person name="Liu K."/>
            <person name="Wang C."/>
            <person name="Yao L."/>
        </authorList>
    </citation>
    <scope>NUCLEOTIDE SEQUENCE [LARGE SCALE GENOMIC DNA]</scope>
    <source>
        <strain evidence="1 2">MDJK44</strain>
    </source>
</reference>
<accession>A0A1Z1W587</accession>
<keyword evidence="2" id="KW-1185">Reference proteome</keyword>
<evidence type="ECO:0000313" key="2">
    <source>
        <dbReference type="Proteomes" id="UP000195880"/>
    </source>
</evidence>
<dbReference type="Proteomes" id="UP000195880">
    <property type="component" value="Chromosome"/>
</dbReference>
<dbReference type="KEGG" id="salf:SMD44_00965"/>
<sequence>MRYAWCFSHGLLHRFADGPEPWCTATWTWIDGATEDEAQAAKKQRFGNARFLDELPGEQQLELLDISDES</sequence>
<dbReference type="OrthoDB" id="4317699at2"/>
<evidence type="ECO:0000313" key="1">
    <source>
        <dbReference type="EMBL" id="ARX81567.1"/>
    </source>
</evidence>
<name>A0A1Z1W587_9ACTN</name>
<organism evidence="1 2">
    <name type="scientific">Streptomyces alboflavus</name>
    <dbReference type="NCBI Taxonomy" id="67267"/>
    <lineage>
        <taxon>Bacteria</taxon>
        <taxon>Bacillati</taxon>
        <taxon>Actinomycetota</taxon>
        <taxon>Actinomycetes</taxon>
        <taxon>Kitasatosporales</taxon>
        <taxon>Streptomycetaceae</taxon>
        <taxon>Streptomyces</taxon>
    </lineage>
</organism>
<proteinExistence type="predicted"/>
<dbReference type="AlphaFoldDB" id="A0A1Z1W587"/>
<gene>
    <name evidence="1" type="ORF">SMD44_00965</name>
</gene>
<dbReference type="EMBL" id="CP021748">
    <property type="protein sequence ID" value="ARX81567.1"/>
    <property type="molecule type" value="Genomic_DNA"/>
</dbReference>